<keyword evidence="2" id="KW-1185">Reference proteome</keyword>
<evidence type="ECO:0000313" key="2">
    <source>
        <dbReference type="Proteomes" id="UP000198284"/>
    </source>
</evidence>
<organism evidence="1 2">
    <name type="scientific">Noviherbaspirillum humi</name>
    <dbReference type="NCBI Taxonomy" id="1688639"/>
    <lineage>
        <taxon>Bacteria</taxon>
        <taxon>Pseudomonadati</taxon>
        <taxon>Pseudomonadota</taxon>
        <taxon>Betaproteobacteria</taxon>
        <taxon>Burkholderiales</taxon>
        <taxon>Oxalobacteraceae</taxon>
        <taxon>Noviherbaspirillum</taxon>
    </lineage>
</organism>
<proteinExistence type="predicted"/>
<evidence type="ECO:0000313" key="1">
    <source>
        <dbReference type="EMBL" id="SNS33359.1"/>
    </source>
</evidence>
<protein>
    <submittedName>
        <fullName evidence="1">Uncharacterized protein</fullName>
    </submittedName>
</protein>
<sequence length="91" mass="10189">MEQLEQVTSTYNPNRLLDALIERLKVGSDTGLSKKLKVAKNVINSMRLGTMPVGASMLMWMHEATGISMAELRALLGDRRMKFRVGRIIAK</sequence>
<dbReference type="AlphaFoldDB" id="A0A239DMH0"/>
<dbReference type="EMBL" id="FZOT01000002">
    <property type="protein sequence ID" value="SNS33359.1"/>
    <property type="molecule type" value="Genomic_DNA"/>
</dbReference>
<reference evidence="1 2" key="1">
    <citation type="submission" date="2017-06" db="EMBL/GenBank/DDBJ databases">
        <authorList>
            <person name="Kim H.J."/>
            <person name="Triplett B.A."/>
        </authorList>
    </citation>
    <scope>NUCLEOTIDE SEQUENCE [LARGE SCALE GENOMIC DNA]</scope>
    <source>
        <strain evidence="1 2">U15</strain>
    </source>
</reference>
<name>A0A239DMH0_9BURK</name>
<dbReference type="Proteomes" id="UP000198284">
    <property type="component" value="Unassembled WGS sequence"/>
</dbReference>
<dbReference type="RefSeq" id="WP_089398123.1">
    <property type="nucleotide sequence ID" value="NZ_FZOT01000002.1"/>
</dbReference>
<gene>
    <name evidence="1" type="ORF">SAMN06265795_102258</name>
</gene>
<accession>A0A239DMH0</accession>